<dbReference type="PANTHER" id="PTHR31215">
    <property type="entry name" value="OS05G0510400 PROTEIN-RELATED"/>
    <property type="match status" value="1"/>
</dbReference>
<gene>
    <name evidence="2" type="ORF">OIU79_009656</name>
</gene>
<comment type="caution">
    <text evidence="2">The sequence shown here is derived from an EMBL/GenBank/DDBJ whole genome shotgun (WGS) entry which is preliminary data.</text>
</comment>
<protein>
    <recommendedName>
        <fullName evidence="1">F-box domain-containing protein</fullName>
    </recommendedName>
</protein>
<reference evidence="2" key="1">
    <citation type="submission" date="2022-11" db="EMBL/GenBank/DDBJ databases">
        <authorList>
            <person name="Hyden B.L."/>
            <person name="Feng K."/>
            <person name="Yates T."/>
            <person name="Jawdy S."/>
            <person name="Smart L.B."/>
            <person name="Muchero W."/>
        </authorList>
    </citation>
    <scope>NUCLEOTIDE SEQUENCE</scope>
    <source>
        <tissue evidence="2">Shoot tip</tissue>
    </source>
</reference>
<dbReference type="EMBL" id="JAPFFK010000016">
    <property type="protein sequence ID" value="KAJ6704786.1"/>
    <property type="molecule type" value="Genomic_DNA"/>
</dbReference>
<dbReference type="SUPFAM" id="SSF81383">
    <property type="entry name" value="F-box domain"/>
    <property type="match status" value="1"/>
</dbReference>
<dbReference type="Pfam" id="PF12937">
    <property type="entry name" value="F-box-like"/>
    <property type="match status" value="1"/>
</dbReference>
<dbReference type="AlphaFoldDB" id="A0A9Q0QE40"/>
<evidence type="ECO:0000313" key="2">
    <source>
        <dbReference type="EMBL" id="KAJ6704786.1"/>
    </source>
</evidence>
<feature type="domain" description="F-box" evidence="1">
    <location>
        <begin position="21"/>
        <end position="55"/>
    </location>
</feature>
<accession>A0A9Q0QE40</accession>
<dbReference type="InterPro" id="IPR036047">
    <property type="entry name" value="F-box-like_dom_sf"/>
</dbReference>
<dbReference type="OrthoDB" id="812961at2759"/>
<evidence type="ECO:0000313" key="3">
    <source>
        <dbReference type="Proteomes" id="UP001151532"/>
    </source>
</evidence>
<name>A0A9Q0QE40_SALPP</name>
<proteinExistence type="predicted"/>
<reference evidence="2" key="2">
    <citation type="journal article" date="2023" name="Int. J. Mol. Sci.">
        <title>De Novo Assembly and Annotation of 11 Diverse Shrub Willow (Salix) Genomes Reveals Novel Gene Organization in Sex-Linked Regions.</title>
        <authorList>
            <person name="Hyden B."/>
            <person name="Feng K."/>
            <person name="Yates T.B."/>
            <person name="Jawdy S."/>
            <person name="Cereghino C."/>
            <person name="Smart L.B."/>
            <person name="Muchero W."/>
        </authorList>
    </citation>
    <scope>NUCLEOTIDE SEQUENCE</scope>
    <source>
        <tissue evidence="2">Shoot tip</tissue>
    </source>
</reference>
<dbReference type="InterPro" id="IPR001810">
    <property type="entry name" value="F-box_dom"/>
</dbReference>
<dbReference type="InterPro" id="IPR044809">
    <property type="entry name" value="AUF1-like"/>
</dbReference>
<evidence type="ECO:0000259" key="1">
    <source>
        <dbReference type="Pfam" id="PF12937"/>
    </source>
</evidence>
<sequence>MSASKLTKKRCILDASDRFIQLPDELIITILKKTGGPKTLIRCCLVCKLLQSLVSKVDAVSLRFSYPGEAGEYLPCWKKHYHIPLSAIPAIMKVFASIKSLKIKLCLCPSLLNRYIVRRGHAIRYKLKAEDMNDKMHTHLCIAIEVGLLSSDNKGMLYHKRDWFNIERVKNPLMMSFFLVILSHRPETLSSVVILSTGIERQTSLKHKVRYRTELGKVFMESEQLTRFFTLISNTKVNKSWLKNPQNLVCWIKKDEQNNHRVSEMLWLVHKWEGERCNLKKSSIKERDVQELLGAFDEEVNNDEKQ</sequence>
<dbReference type="Gene3D" id="1.20.1280.50">
    <property type="match status" value="1"/>
</dbReference>
<keyword evidence="3" id="KW-1185">Reference proteome</keyword>
<organism evidence="2 3">
    <name type="scientific">Salix purpurea</name>
    <name type="common">Purple osier willow</name>
    <dbReference type="NCBI Taxonomy" id="77065"/>
    <lineage>
        <taxon>Eukaryota</taxon>
        <taxon>Viridiplantae</taxon>
        <taxon>Streptophyta</taxon>
        <taxon>Embryophyta</taxon>
        <taxon>Tracheophyta</taxon>
        <taxon>Spermatophyta</taxon>
        <taxon>Magnoliopsida</taxon>
        <taxon>eudicotyledons</taxon>
        <taxon>Gunneridae</taxon>
        <taxon>Pentapetalae</taxon>
        <taxon>rosids</taxon>
        <taxon>fabids</taxon>
        <taxon>Malpighiales</taxon>
        <taxon>Salicaceae</taxon>
        <taxon>Saliceae</taxon>
        <taxon>Salix</taxon>
    </lineage>
</organism>
<dbReference type="Proteomes" id="UP001151532">
    <property type="component" value="Chromosome 3"/>
</dbReference>